<feature type="non-terminal residue" evidence="2">
    <location>
        <position position="73"/>
    </location>
</feature>
<accession>A0A162BV43</accession>
<proteinExistence type="predicted"/>
<gene>
    <name evidence="2" type="ORF">APZ42_007035</name>
</gene>
<evidence type="ECO:0000256" key="1">
    <source>
        <dbReference type="SAM" id="MobiDB-lite"/>
    </source>
</evidence>
<dbReference type="EMBL" id="LRGB01019799">
    <property type="protein sequence ID" value="KZR97860.1"/>
    <property type="molecule type" value="Genomic_DNA"/>
</dbReference>
<feature type="region of interest" description="Disordered" evidence="1">
    <location>
        <begin position="31"/>
        <end position="73"/>
    </location>
</feature>
<organism evidence="2 3">
    <name type="scientific">Daphnia magna</name>
    <dbReference type="NCBI Taxonomy" id="35525"/>
    <lineage>
        <taxon>Eukaryota</taxon>
        <taxon>Metazoa</taxon>
        <taxon>Ecdysozoa</taxon>
        <taxon>Arthropoda</taxon>
        <taxon>Crustacea</taxon>
        <taxon>Branchiopoda</taxon>
        <taxon>Diplostraca</taxon>
        <taxon>Cladocera</taxon>
        <taxon>Anomopoda</taxon>
        <taxon>Daphniidae</taxon>
        <taxon>Daphnia</taxon>
    </lineage>
</organism>
<evidence type="ECO:0000313" key="2">
    <source>
        <dbReference type="EMBL" id="KZR97860.1"/>
    </source>
</evidence>
<name>A0A162BV43_9CRUS</name>
<reference evidence="2 3" key="1">
    <citation type="submission" date="2016-03" db="EMBL/GenBank/DDBJ databases">
        <title>EvidentialGene: Evidence-directed Construction of Genes on Genomes.</title>
        <authorList>
            <person name="Gilbert D.G."/>
            <person name="Choi J.-H."/>
            <person name="Mockaitis K."/>
            <person name="Colbourne J."/>
            <person name="Pfrender M."/>
        </authorList>
    </citation>
    <scope>NUCLEOTIDE SEQUENCE [LARGE SCALE GENOMIC DNA]</scope>
    <source>
        <strain evidence="2 3">Xinb3</strain>
        <tissue evidence="2">Complete organism</tissue>
    </source>
</reference>
<keyword evidence="3" id="KW-1185">Reference proteome</keyword>
<evidence type="ECO:0000313" key="3">
    <source>
        <dbReference type="Proteomes" id="UP000076858"/>
    </source>
</evidence>
<comment type="caution">
    <text evidence="2">The sequence shown here is derived from an EMBL/GenBank/DDBJ whole genome shotgun (WGS) entry which is preliminary data.</text>
</comment>
<feature type="non-terminal residue" evidence="2">
    <location>
        <position position="1"/>
    </location>
</feature>
<protein>
    <submittedName>
        <fullName evidence="2">Uncharacterized protein</fullName>
    </submittedName>
</protein>
<sequence length="73" mass="8669">KIDRLTDVITNLGSIMQASIRQTNEIRQPLRNNFSYPSEPIKTRKFLKPRPPKQFQPPRPNERVPTTSRKHFR</sequence>
<dbReference type="AlphaFoldDB" id="A0A162BV43"/>
<dbReference type="Proteomes" id="UP000076858">
    <property type="component" value="Unassembled WGS sequence"/>
</dbReference>